<evidence type="ECO:0000313" key="2">
    <source>
        <dbReference type="Proteomes" id="UP000036893"/>
    </source>
</evidence>
<dbReference type="EMBL" id="BBXM02000003">
    <property type="protein sequence ID" value="GIC88029.1"/>
    <property type="molecule type" value="Genomic_DNA"/>
</dbReference>
<comment type="caution">
    <text evidence="1">The sequence shown here is derived from an EMBL/GenBank/DDBJ whole genome shotgun (WGS) entry which is preliminary data.</text>
</comment>
<dbReference type="Gene3D" id="3.30.559.10">
    <property type="entry name" value="Chloramphenicol acetyltransferase-like domain"/>
    <property type="match status" value="1"/>
</dbReference>
<gene>
    <name evidence="1" type="ORF">Aud_004420</name>
</gene>
<name>A0A8E0QN98_9EURO</name>
<dbReference type="Proteomes" id="UP000036893">
    <property type="component" value="Unassembled WGS sequence"/>
</dbReference>
<proteinExistence type="predicted"/>
<dbReference type="GeneID" id="66991896"/>
<reference evidence="1" key="1">
    <citation type="journal article" date="2015" name="Genome Announc.">
        <title>Draft Genome Sequence of the Pathogenic Filamentous Fungus Aspergillus udagawae Strain IFM 46973T.</title>
        <authorList>
            <person name="Kusuya Y."/>
            <person name="Takahashi-Nakaguchi A."/>
            <person name="Takahashi H."/>
            <person name="Yaguchi T."/>
        </authorList>
    </citation>
    <scope>NUCLEOTIDE SEQUENCE</scope>
    <source>
        <strain evidence="1">IFM 46973</strain>
    </source>
</reference>
<accession>A0A8E0QN98</accession>
<protein>
    <submittedName>
        <fullName evidence="1">Uncharacterized protein</fullName>
    </submittedName>
</protein>
<dbReference type="RefSeq" id="XP_043145295.1">
    <property type="nucleotide sequence ID" value="XM_043289360.1"/>
</dbReference>
<reference evidence="1" key="2">
    <citation type="submission" date="2021-01" db="EMBL/GenBank/DDBJ databases">
        <title>Pan-genome distribution and transcriptional activeness of fungal secondary metabolism genes in Aspergillus section Fumigati.</title>
        <authorList>
            <person name="Takahashi H."/>
            <person name="Umemura M."/>
            <person name="Ninomiya A."/>
            <person name="Kusuya Y."/>
            <person name="Urayama S."/>
            <person name="Shimizu M."/>
            <person name="Watanabe A."/>
            <person name="Kamei K."/>
            <person name="Yaguchi T."/>
            <person name="Hagiwara D."/>
        </authorList>
    </citation>
    <scope>NUCLEOTIDE SEQUENCE</scope>
    <source>
        <strain evidence="1">IFM 46973</strain>
    </source>
</reference>
<dbReference type="AlphaFoldDB" id="A0A8E0QN98"/>
<dbReference type="InterPro" id="IPR023213">
    <property type="entry name" value="CAT-like_dom_sf"/>
</dbReference>
<organism evidence="1 2">
    <name type="scientific">Aspergillus udagawae</name>
    <dbReference type="NCBI Taxonomy" id="91492"/>
    <lineage>
        <taxon>Eukaryota</taxon>
        <taxon>Fungi</taxon>
        <taxon>Dikarya</taxon>
        <taxon>Ascomycota</taxon>
        <taxon>Pezizomycotina</taxon>
        <taxon>Eurotiomycetes</taxon>
        <taxon>Eurotiomycetidae</taxon>
        <taxon>Eurotiales</taxon>
        <taxon>Aspergillaceae</taxon>
        <taxon>Aspergillus</taxon>
        <taxon>Aspergillus subgen. Fumigati</taxon>
    </lineage>
</organism>
<sequence>MVAKALHDLIRFVDVQQMENTMRWLAVQSDQHCTRIGFTFADGNFTVSQWSGFKMYVGVHFDIDGEGNPVHPVIASPPLTDISRVDALAIILSTDEDLKSEAQINGGKTRAVDVNLTLTTPLWSILGKDERFRQNYL</sequence>
<evidence type="ECO:0000313" key="1">
    <source>
        <dbReference type="EMBL" id="GIC88029.1"/>
    </source>
</evidence>